<dbReference type="EMBL" id="GGEC01068485">
    <property type="protein sequence ID" value="MBX48969.1"/>
    <property type="molecule type" value="Transcribed_RNA"/>
</dbReference>
<accession>A0A2P2P2R9</accession>
<feature type="compositionally biased region" description="Polar residues" evidence="1">
    <location>
        <begin position="9"/>
        <end position="30"/>
    </location>
</feature>
<reference evidence="2" key="1">
    <citation type="submission" date="2018-02" db="EMBL/GenBank/DDBJ databases">
        <title>Rhizophora mucronata_Transcriptome.</title>
        <authorList>
            <person name="Meera S.P."/>
            <person name="Sreeshan A."/>
            <person name="Augustine A."/>
        </authorList>
    </citation>
    <scope>NUCLEOTIDE SEQUENCE</scope>
    <source>
        <tissue evidence="2">Leaf</tissue>
    </source>
</reference>
<sequence length="30" mass="3533">MQYKRSCVQAMSTSRPMASRTITRTIYNNH</sequence>
<name>A0A2P2P2R9_RHIMU</name>
<evidence type="ECO:0000256" key="1">
    <source>
        <dbReference type="SAM" id="MobiDB-lite"/>
    </source>
</evidence>
<dbReference type="AlphaFoldDB" id="A0A2P2P2R9"/>
<feature type="region of interest" description="Disordered" evidence="1">
    <location>
        <begin position="1"/>
        <end position="30"/>
    </location>
</feature>
<evidence type="ECO:0000313" key="2">
    <source>
        <dbReference type="EMBL" id="MBX48969.1"/>
    </source>
</evidence>
<protein>
    <submittedName>
        <fullName evidence="2">Uncharacterized protein</fullName>
    </submittedName>
</protein>
<organism evidence="2">
    <name type="scientific">Rhizophora mucronata</name>
    <name type="common">Asiatic mangrove</name>
    <dbReference type="NCBI Taxonomy" id="61149"/>
    <lineage>
        <taxon>Eukaryota</taxon>
        <taxon>Viridiplantae</taxon>
        <taxon>Streptophyta</taxon>
        <taxon>Embryophyta</taxon>
        <taxon>Tracheophyta</taxon>
        <taxon>Spermatophyta</taxon>
        <taxon>Magnoliopsida</taxon>
        <taxon>eudicotyledons</taxon>
        <taxon>Gunneridae</taxon>
        <taxon>Pentapetalae</taxon>
        <taxon>rosids</taxon>
        <taxon>fabids</taxon>
        <taxon>Malpighiales</taxon>
        <taxon>Rhizophoraceae</taxon>
        <taxon>Rhizophora</taxon>
    </lineage>
</organism>
<proteinExistence type="predicted"/>